<name>A0A226WTB5_CABSO</name>
<evidence type="ECO:0000256" key="4">
    <source>
        <dbReference type="ARBA" id="ARBA00023002"/>
    </source>
</evidence>
<evidence type="ECO:0000256" key="2">
    <source>
        <dbReference type="ARBA" id="ARBA00022630"/>
    </source>
</evidence>
<dbReference type="PRINTS" id="PR00411">
    <property type="entry name" value="PNDRDTASEI"/>
</dbReference>
<dbReference type="OrthoDB" id="9781621at2"/>
<reference evidence="8" key="1">
    <citation type="submission" date="2017-01" db="EMBL/GenBank/DDBJ databases">
        <title>Genome Analysis of Deinococcus marmoris KOPRI26562.</title>
        <authorList>
            <person name="Kim J.H."/>
            <person name="Oh H.-M."/>
        </authorList>
    </citation>
    <scope>NUCLEOTIDE SEQUENCE [LARGE SCALE GENOMIC DNA]</scope>
    <source>
        <strain evidence="8">PAMC 26633</strain>
    </source>
</reference>
<evidence type="ECO:0000259" key="6">
    <source>
        <dbReference type="Pfam" id="PF07992"/>
    </source>
</evidence>
<dbReference type="PANTHER" id="PTHR43706">
    <property type="entry name" value="NADH DEHYDROGENASE"/>
    <property type="match status" value="1"/>
</dbReference>
<feature type="domain" description="FAD/NAD(P)-binding" evidence="6">
    <location>
        <begin position="7"/>
        <end position="320"/>
    </location>
</feature>
<evidence type="ECO:0000256" key="5">
    <source>
        <dbReference type="ARBA" id="ARBA00023027"/>
    </source>
</evidence>
<organism evidence="7 8">
    <name type="scientific">Caballeronia sordidicola</name>
    <name type="common">Burkholderia sordidicola</name>
    <dbReference type="NCBI Taxonomy" id="196367"/>
    <lineage>
        <taxon>Bacteria</taxon>
        <taxon>Pseudomonadati</taxon>
        <taxon>Pseudomonadota</taxon>
        <taxon>Betaproteobacteria</taxon>
        <taxon>Burkholderiales</taxon>
        <taxon>Burkholderiaceae</taxon>
        <taxon>Caballeronia</taxon>
    </lineage>
</organism>
<comment type="similarity">
    <text evidence="1">Belongs to the NADH dehydrogenase family.</text>
</comment>
<dbReference type="InterPro" id="IPR045024">
    <property type="entry name" value="NDH-2"/>
</dbReference>
<dbReference type="Gene3D" id="3.50.50.100">
    <property type="match status" value="1"/>
</dbReference>
<dbReference type="SUPFAM" id="SSF51905">
    <property type="entry name" value="FAD/NAD(P)-binding domain"/>
    <property type="match status" value="1"/>
</dbReference>
<keyword evidence="4" id="KW-0560">Oxidoreductase</keyword>
<dbReference type="AlphaFoldDB" id="A0A226WTB5"/>
<evidence type="ECO:0000256" key="1">
    <source>
        <dbReference type="ARBA" id="ARBA00005272"/>
    </source>
</evidence>
<dbReference type="PRINTS" id="PR00368">
    <property type="entry name" value="FADPNR"/>
</dbReference>
<dbReference type="RefSeq" id="WP_089164017.1">
    <property type="nucleotide sequence ID" value="NZ_MTHB01000215.1"/>
</dbReference>
<gene>
    <name evidence="7" type="ORF">BSU04_31930</name>
</gene>
<keyword evidence="2" id="KW-0285">Flavoprotein</keyword>
<sequence>MTDNGKRILVVGAGFAGMWSALGAARLLDIANKSGERIEVVLIAPEPMLHVRPRLHESNPLGMKAPLLPLFEATGIRFIQGSVTGIRAAAREVEAVGADGNTFTVRYDKLVLASGSSLFRPPVPGLATAAFSIDQIEDAALLEAHVGKLADQPDTPARNTVVVVGGGFTGIEIATELPARLRSVLGSTASVNVIVIEQADAVGPDLGLGPRPVIEQALTELGITLRLGTAVSTIGTDGIVTSTGERIDAKTVIWTAGMRANALTKKLDAERDRLGRLHVDADLRVLGTEDIFAAGDVAFAATDDAGNHALMSCQHAMNMGRFAGHNVAADLVGAALLPYRQPVYVTCLDLGSWGAVFTEGWDRQIKLVGPEAKALKRQICTQWIYPPAADREAAFAAADPAVTVVA</sequence>
<evidence type="ECO:0000313" key="7">
    <source>
        <dbReference type="EMBL" id="OXC74445.1"/>
    </source>
</evidence>
<comment type="caution">
    <text evidence="7">The sequence shown here is derived from an EMBL/GenBank/DDBJ whole genome shotgun (WGS) entry which is preliminary data.</text>
</comment>
<proteinExistence type="inferred from homology"/>
<dbReference type="InterPro" id="IPR036188">
    <property type="entry name" value="FAD/NAD-bd_sf"/>
</dbReference>
<dbReference type="Proteomes" id="UP000214720">
    <property type="component" value="Unassembled WGS sequence"/>
</dbReference>
<keyword evidence="3" id="KW-0274">FAD</keyword>
<evidence type="ECO:0000313" key="8">
    <source>
        <dbReference type="Proteomes" id="UP000214720"/>
    </source>
</evidence>
<dbReference type="Pfam" id="PF07992">
    <property type="entry name" value="Pyr_redox_2"/>
    <property type="match status" value="1"/>
</dbReference>
<dbReference type="PANTHER" id="PTHR43706:SF45">
    <property type="entry name" value="NADH DEHYDROGENASE-LIKE PROTEIN RV1812C"/>
    <property type="match status" value="1"/>
</dbReference>
<dbReference type="EMBL" id="MTHB01000215">
    <property type="protein sequence ID" value="OXC74445.1"/>
    <property type="molecule type" value="Genomic_DNA"/>
</dbReference>
<dbReference type="InterPro" id="IPR023753">
    <property type="entry name" value="FAD/NAD-binding_dom"/>
</dbReference>
<keyword evidence="5" id="KW-0520">NAD</keyword>
<evidence type="ECO:0000256" key="3">
    <source>
        <dbReference type="ARBA" id="ARBA00022827"/>
    </source>
</evidence>
<dbReference type="GO" id="GO:0003954">
    <property type="term" value="F:NADH dehydrogenase activity"/>
    <property type="evidence" value="ECO:0007669"/>
    <property type="project" value="InterPro"/>
</dbReference>
<accession>A0A226WTB5</accession>
<dbReference type="eggNOG" id="COG1252">
    <property type="taxonomic scope" value="Bacteria"/>
</dbReference>
<protein>
    <submittedName>
        <fullName evidence="7">NADH dehydrogenase</fullName>
    </submittedName>
</protein>